<feature type="domain" description="Tryptophan-rich" evidence="3">
    <location>
        <begin position="1268"/>
        <end position="1362"/>
    </location>
</feature>
<dbReference type="Gene3D" id="2.150.10.10">
    <property type="entry name" value="Serralysin-like metalloprotease, C-terminal"/>
    <property type="match status" value="2"/>
</dbReference>
<sequence length="1364" mass="139114">MATFNLKITNDNFTGDINDDIFNGIYDAAVTDTFNSGDTLDGGLGIDTLHIDHLLDVAITPPDALWSNLKNIEKVVINTTGDGAQTITTGVDFEAAFAPLGVELTTTTTGAGAINLTTASFTGEATFNTTSIAGAQTILTGSGATTVNAKSDAGALNIKGVGLNTVFANTTGAGAQVIGDNSGNGTNLTFVDATSVGGAQTITSTSTNAVVVNATSAAGMQIINTGSGADIIKASTTSPGNTINTGAGDDLITIAETASGGYAVDGGEGNDNMTGGAGNDLLIGGLGNDTLNGGGGINTLVGGTGNDIYVVDSTTDTITENSGEGTDTVISSVSFDLGTSANVENLTLAGKGDINGTGNGLDNVILGNTGNNALNGGAGSDTITGGGGNDTIDGGDQADTLKYSGDRSDYTITLSGSTYTIVDERGGSPDGTDTITNVENFQFADGPFTAVNLIETTAPSVTDVTSLTPNGIYNAGDVISIQVAFSEVVNVTGTPQLTLETGTTDRTIDYLTGSGTNTLEFSYIVQTGDTSTDLDYINALALSLNSGTIRDSSNNDAVLTLSAPGTTNSLGSNKNLVIDTTAPIVASINDGDADNVVTVGDTLTYTVTFSEDINAATVSGTDFNNAGTAIIEIGTITETSAGVFTVQVTPSTTGTIALRIPVGAVIEDLAGNALTVPVQDNDIVTVNAVPDTTAPIVININDGDADNVVTVGDTLTYTVTFSEDINAATVSASDFNNAGTATIGIGTITETSAGVFTVQVTPSTTGTIALRIPSGAVIEDVAGNALIVPVQDNDTVTVNAVPDTTAPIVVSINDGDADNVVTVGDTLTYTVTFSEDINASTVSGTDFNNAGTAIIEIGTITETSAGVFTVQVTPSTTGTIALRIPSGAVIEDVAGNTLTVPVQDNDTVTVNAVPDTTAPIVVSINDGDADNVVTVGDTLTYTVTFSEDINAATVSATDFNNAGTATIEIGTITETSAGVFTVQVTPSTTGTIALRIPVGAVIQDVAGNALTVPVQDNDTVTVNAVPDTTAPSISLAVSPDSVTEDGAANLVYTFTRNGTPTSALTVNYSICGTANSADYTGATPGTGKTITFAAGSNTTILTIDPTADTIVETDNTVVLTLNSGTGYTIDSTGSVIGTIINDDFPNVPDNDVGIVARNDLFFVQLANGDEINLLYDNEPFVSGTFGNWQAIEAETVNGINQVLWQNGDTGEIGLWDTDSNWNWVSSDVWPTESLKTLEAEVTFQTDINNDDLLGDNYSIVENQGCTTVFVQGIFDYYHVQTADDLTHPIKYLGEAFVTGSFGDWQGLAAETVDGINQVLWQNVGTGEVGLWNTDSNWNWISSDVFAVDSPQAQALQPTFGVNFI</sequence>
<dbReference type="InterPro" id="IPR038081">
    <property type="entry name" value="CalX-like_sf"/>
</dbReference>
<evidence type="ECO:0000313" key="4">
    <source>
        <dbReference type="EMBL" id="MBE9253112.1"/>
    </source>
</evidence>
<dbReference type="RefSeq" id="WP_194019049.1">
    <property type="nucleotide sequence ID" value="NZ_JADEVV010000008.1"/>
</dbReference>
<evidence type="ECO:0000256" key="2">
    <source>
        <dbReference type="ARBA" id="ARBA00022525"/>
    </source>
</evidence>
<gene>
    <name evidence="4" type="ORF">IQ217_04390</name>
</gene>
<dbReference type="PROSITE" id="PS00330">
    <property type="entry name" value="HEMOLYSIN_CALCIUM"/>
    <property type="match status" value="1"/>
</dbReference>
<dbReference type="PRINTS" id="PR00313">
    <property type="entry name" value="CABNDNGRPT"/>
</dbReference>
<dbReference type="PANTHER" id="PTHR38340">
    <property type="entry name" value="S-LAYER PROTEIN"/>
    <property type="match status" value="1"/>
</dbReference>
<dbReference type="PANTHER" id="PTHR38340:SF1">
    <property type="entry name" value="S-LAYER PROTEIN"/>
    <property type="match status" value="1"/>
</dbReference>
<comment type="subcellular location">
    <subcellularLocation>
        <location evidence="1">Secreted</location>
    </subcellularLocation>
</comment>
<dbReference type="Proteomes" id="UP000658720">
    <property type="component" value="Unassembled WGS sequence"/>
</dbReference>
<dbReference type="InterPro" id="IPR001343">
    <property type="entry name" value="Hemolysn_Ca-bd"/>
</dbReference>
<reference evidence="4 5" key="1">
    <citation type="submission" date="2020-10" db="EMBL/GenBank/DDBJ databases">
        <authorList>
            <person name="Castelo-Branco R."/>
            <person name="Eusebio N."/>
            <person name="Adriana R."/>
            <person name="Vieira A."/>
            <person name="Brugerolle De Fraissinette N."/>
            <person name="Rezende De Castro R."/>
            <person name="Schneider M.P."/>
            <person name="Vasconcelos V."/>
            <person name="Leao P.N."/>
        </authorList>
    </citation>
    <scope>NUCLEOTIDE SEQUENCE [LARGE SCALE GENOMIC DNA]</scope>
    <source>
        <strain evidence="4 5">LEGE 00031</strain>
    </source>
</reference>
<dbReference type="InterPro" id="IPR011121">
    <property type="entry name" value="Trp-rich_dom"/>
</dbReference>
<dbReference type="InterPro" id="IPR050557">
    <property type="entry name" value="RTX_toxin/Mannuronan_C5-epim"/>
</dbReference>
<protein>
    <recommendedName>
        <fullName evidence="3">Tryptophan-rich domain-containing protein</fullName>
    </recommendedName>
</protein>
<feature type="domain" description="Tryptophan-rich" evidence="3">
    <location>
        <begin position="1159"/>
        <end position="1254"/>
    </location>
</feature>
<name>A0ABR9VP55_9SYNC</name>
<dbReference type="InterPro" id="IPR011049">
    <property type="entry name" value="Serralysin-like_metalloprot_C"/>
</dbReference>
<dbReference type="SUPFAM" id="SSF141072">
    <property type="entry name" value="CalX-like"/>
    <property type="match status" value="1"/>
</dbReference>
<organism evidence="4 5">
    <name type="scientific">Synechocystis salina LEGE 00031</name>
    <dbReference type="NCBI Taxonomy" id="1828736"/>
    <lineage>
        <taxon>Bacteria</taxon>
        <taxon>Bacillati</taxon>
        <taxon>Cyanobacteriota</taxon>
        <taxon>Cyanophyceae</taxon>
        <taxon>Synechococcales</taxon>
        <taxon>Merismopediaceae</taxon>
        <taxon>Synechocystis</taxon>
    </lineage>
</organism>
<evidence type="ECO:0000259" key="3">
    <source>
        <dbReference type="Pfam" id="PF07483"/>
    </source>
</evidence>
<accession>A0ABR9VP55</accession>
<evidence type="ECO:0000256" key="1">
    <source>
        <dbReference type="ARBA" id="ARBA00004613"/>
    </source>
</evidence>
<dbReference type="Gene3D" id="2.60.40.2030">
    <property type="match status" value="1"/>
</dbReference>
<keyword evidence="2" id="KW-0964">Secreted</keyword>
<dbReference type="Pfam" id="PF00353">
    <property type="entry name" value="HemolysinCabind"/>
    <property type="match status" value="2"/>
</dbReference>
<dbReference type="Pfam" id="PF07483">
    <property type="entry name" value="W_rich_C"/>
    <property type="match status" value="2"/>
</dbReference>
<comment type="caution">
    <text evidence="4">The sequence shown here is derived from an EMBL/GenBank/DDBJ whole genome shotgun (WGS) entry which is preliminary data.</text>
</comment>
<keyword evidence="5" id="KW-1185">Reference proteome</keyword>
<dbReference type="EMBL" id="JADEVV010000008">
    <property type="protein sequence ID" value="MBE9253112.1"/>
    <property type="molecule type" value="Genomic_DNA"/>
</dbReference>
<evidence type="ECO:0000313" key="5">
    <source>
        <dbReference type="Proteomes" id="UP000658720"/>
    </source>
</evidence>
<dbReference type="SUPFAM" id="SSF51120">
    <property type="entry name" value="beta-Roll"/>
    <property type="match status" value="2"/>
</dbReference>
<dbReference type="InterPro" id="IPR018511">
    <property type="entry name" value="Hemolysin-typ_Ca-bd_CS"/>
</dbReference>
<proteinExistence type="predicted"/>